<evidence type="ECO:0000256" key="1">
    <source>
        <dbReference type="SAM" id="SignalP"/>
    </source>
</evidence>
<feature type="chain" id="PRO_5007813134" description="DUF2884 family protein" evidence="1">
    <location>
        <begin position="25"/>
        <end position="250"/>
    </location>
</feature>
<dbReference type="RefSeq" id="WP_067646078.1">
    <property type="nucleotide sequence ID" value="NZ_CP015249.1"/>
</dbReference>
<dbReference type="OrthoDB" id="5949813at2"/>
<dbReference type="EMBL" id="CP015249">
    <property type="protein sequence ID" value="ANB17697.1"/>
    <property type="molecule type" value="Genomic_DNA"/>
</dbReference>
<name>A0A160DTJ1_9GAMM</name>
<dbReference type="STRING" id="1300342.I596_1673"/>
<accession>A0A160DTJ1</accession>
<organism evidence="2 3">
    <name type="scientific">Dokdonella koreensis DS-123</name>
    <dbReference type="NCBI Taxonomy" id="1300342"/>
    <lineage>
        <taxon>Bacteria</taxon>
        <taxon>Pseudomonadati</taxon>
        <taxon>Pseudomonadota</taxon>
        <taxon>Gammaproteobacteria</taxon>
        <taxon>Lysobacterales</taxon>
        <taxon>Rhodanobacteraceae</taxon>
        <taxon>Dokdonella</taxon>
    </lineage>
</organism>
<sequence>MSIRTLFLASLVLAASLLAPAASADISVCDLHSGYSLRVEPQQLVFSRSGAQPAEIVLADGRLRVDGSDVALSAADRQRVRDYERGVRDLLPEVKAIARQAIGVAFDAVTQVNAAFASDPADARAKAMRMQRLAADLGRRIDAGQDWSDAEVERLVETAVAGLIGDLVGNVTTQALKIAFTGDEAAAAELEARAEAIEKGVEQAVEKSSADLERRAEALCPRVLALNEMAGQLDVRLPDGSRLDLFTPKH</sequence>
<dbReference type="InterPro" id="IPR021307">
    <property type="entry name" value="DUF2884"/>
</dbReference>
<dbReference type="KEGG" id="dko:I596_1673"/>
<feature type="signal peptide" evidence="1">
    <location>
        <begin position="1"/>
        <end position="24"/>
    </location>
</feature>
<evidence type="ECO:0000313" key="2">
    <source>
        <dbReference type="EMBL" id="ANB17697.1"/>
    </source>
</evidence>
<protein>
    <recommendedName>
        <fullName evidence="4">DUF2884 family protein</fullName>
    </recommendedName>
</protein>
<evidence type="ECO:0000313" key="3">
    <source>
        <dbReference type="Proteomes" id="UP000076830"/>
    </source>
</evidence>
<keyword evidence="3" id="KW-1185">Reference proteome</keyword>
<keyword evidence="1" id="KW-0732">Signal</keyword>
<reference evidence="2 3" key="1">
    <citation type="submission" date="2016-04" db="EMBL/GenBank/DDBJ databases">
        <title>Complete genome sequence of Dokdonella koreensis DS-123T.</title>
        <authorList>
            <person name="Kim J.F."/>
            <person name="Lee H."/>
            <person name="Kwak M.-J."/>
        </authorList>
    </citation>
    <scope>NUCLEOTIDE SEQUENCE [LARGE SCALE GENOMIC DNA]</scope>
    <source>
        <strain evidence="2 3">DS-123</strain>
    </source>
</reference>
<dbReference type="Proteomes" id="UP000076830">
    <property type="component" value="Chromosome"/>
</dbReference>
<dbReference type="Pfam" id="PF11101">
    <property type="entry name" value="DUF2884"/>
    <property type="match status" value="1"/>
</dbReference>
<evidence type="ECO:0008006" key="4">
    <source>
        <dbReference type="Google" id="ProtNLM"/>
    </source>
</evidence>
<proteinExistence type="predicted"/>
<dbReference type="AlphaFoldDB" id="A0A160DTJ1"/>
<gene>
    <name evidence="2" type="ORF">I596_1673</name>
</gene>